<evidence type="ECO:0000313" key="1">
    <source>
        <dbReference type="EMBL" id="MBL6457437.1"/>
    </source>
</evidence>
<name>A0ABS1V754_9PROT</name>
<gene>
    <name evidence="1" type="ORF">JMJ55_19060</name>
</gene>
<dbReference type="Proteomes" id="UP000606490">
    <property type="component" value="Unassembled WGS sequence"/>
</dbReference>
<proteinExistence type="predicted"/>
<protein>
    <submittedName>
        <fullName evidence="1">Uncharacterized protein</fullName>
    </submittedName>
</protein>
<organism evidence="1 2">
    <name type="scientific">Belnapia mucosa</name>
    <dbReference type="NCBI Taxonomy" id="2804532"/>
    <lineage>
        <taxon>Bacteria</taxon>
        <taxon>Pseudomonadati</taxon>
        <taxon>Pseudomonadota</taxon>
        <taxon>Alphaproteobacteria</taxon>
        <taxon>Acetobacterales</taxon>
        <taxon>Roseomonadaceae</taxon>
        <taxon>Belnapia</taxon>
    </lineage>
</organism>
<comment type="caution">
    <text evidence="1">The sequence shown here is derived from an EMBL/GenBank/DDBJ whole genome shotgun (WGS) entry which is preliminary data.</text>
</comment>
<dbReference type="EMBL" id="JAEUXJ010000008">
    <property type="protein sequence ID" value="MBL6457437.1"/>
    <property type="molecule type" value="Genomic_DNA"/>
</dbReference>
<evidence type="ECO:0000313" key="2">
    <source>
        <dbReference type="Proteomes" id="UP000606490"/>
    </source>
</evidence>
<dbReference type="RefSeq" id="WP_202827174.1">
    <property type="nucleotide sequence ID" value="NZ_JAEUXJ010000008.1"/>
</dbReference>
<keyword evidence="2" id="KW-1185">Reference proteome</keyword>
<dbReference type="Gene3D" id="3.20.20.140">
    <property type="entry name" value="Metal-dependent hydrolases"/>
    <property type="match status" value="1"/>
</dbReference>
<accession>A0ABS1V754</accession>
<sequence length="140" mass="16252">MFEQNGYIRWVSDLAEIPQRYGVSNVYADLGTSFAISAVANPRFCAAMMGTLIKGLGADHVFWRTDSLWYGSPQWQIEALRRLEIPEDMQRKHGFAPLQNRAAHHLRKRWRREDQGRLSPGWARAQPCCLWLRRPEGLIQ</sequence>
<reference evidence="1 2" key="1">
    <citation type="submission" date="2021-01" db="EMBL/GenBank/DDBJ databases">
        <title>Belnapia mucosa sp. nov. and Belnapia arida sp. nov., isolated from the Tabernas Desert (Almeria, Spain).</title>
        <authorList>
            <person name="Molina-Menor E."/>
            <person name="Vidal-Verdu A."/>
            <person name="Calonge A."/>
            <person name="Satari L."/>
            <person name="Pereto Magraner J."/>
            <person name="Porcar Miralles M."/>
        </authorList>
    </citation>
    <scope>NUCLEOTIDE SEQUENCE [LARGE SCALE GENOMIC DNA]</scope>
    <source>
        <strain evidence="1 2">T6</strain>
    </source>
</reference>